<sequence>MIWHGTSCGKRGRTPGFSDAAIQVCLAIKCLFNLALRQAVDVEQSLFSLAGWVGLRWTTAQSASDSSHCKW</sequence>
<feature type="domain" description="Transposase DDE" evidence="1">
    <location>
        <begin position="3"/>
        <end position="52"/>
    </location>
</feature>
<gene>
    <name evidence="2" type="ORF">HA052_18860</name>
</gene>
<dbReference type="Proteomes" id="UP001515641">
    <property type="component" value="Unassembled WGS sequence"/>
</dbReference>
<dbReference type="Pfam" id="PF13737">
    <property type="entry name" value="DDE_Tnp_1_5"/>
    <property type="match status" value="1"/>
</dbReference>
<organism evidence="2 3">
    <name type="scientific">Chromobacterium fluminis</name>
    <dbReference type="NCBI Taxonomy" id="3044269"/>
    <lineage>
        <taxon>Bacteria</taxon>
        <taxon>Pseudomonadati</taxon>
        <taxon>Pseudomonadota</taxon>
        <taxon>Betaproteobacteria</taxon>
        <taxon>Neisseriales</taxon>
        <taxon>Chromobacteriaceae</taxon>
        <taxon>Chromobacterium</taxon>
    </lineage>
</organism>
<reference evidence="2 3" key="1">
    <citation type="submission" date="2020-03" db="EMBL/GenBank/DDBJ databases">
        <title>Draft genome sequence of environmentally isolated cultures.</title>
        <authorList>
            <person name="Wilson H.S."/>
            <person name="De Leon M.E."/>
        </authorList>
    </citation>
    <scope>NUCLEOTIDE SEQUENCE [LARGE SCALE GENOMIC DNA]</scope>
    <source>
        <strain evidence="2 3">HSC-31F16</strain>
    </source>
</reference>
<evidence type="ECO:0000313" key="3">
    <source>
        <dbReference type="Proteomes" id="UP001515641"/>
    </source>
</evidence>
<accession>A0ABX0L614</accession>
<keyword evidence="3" id="KW-1185">Reference proteome</keyword>
<comment type="caution">
    <text evidence="2">The sequence shown here is derived from an EMBL/GenBank/DDBJ whole genome shotgun (WGS) entry which is preliminary data.</text>
</comment>
<protein>
    <recommendedName>
        <fullName evidence="1">Transposase DDE domain-containing protein</fullName>
    </recommendedName>
</protein>
<evidence type="ECO:0000259" key="1">
    <source>
        <dbReference type="Pfam" id="PF13737"/>
    </source>
</evidence>
<evidence type="ECO:0000313" key="2">
    <source>
        <dbReference type="EMBL" id="NHR07254.1"/>
    </source>
</evidence>
<name>A0ABX0L614_9NEIS</name>
<dbReference type="EMBL" id="JAAOMA010000031">
    <property type="protein sequence ID" value="NHR07254.1"/>
    <property type="molecule type" value="Genomic_DNA"/>
</dbReference>
<dbReference type="InterPro" id="IPR025668">
    <property type="entry name" value="Tnp_DDE_dom"/>
</dbReference>
<proteinExistence type="predicted"/>